<feature type="chain" id="PRO_5028825408" evidence="1">
    <location>
        <begin position="20"/>
        <end position="291"/>
    </location>
</feature>
<evidence type="ECO:0000256" key="1">
    <source>
        <dbReference type="SAM" id="SignalP"/>
    </source>
</evidence>
<dbReference type="InterPro" id="IPR002921">
    <property type="entry name" value="Fungal_lipase-type"/>
</dbReference>
<feature type="signal peptide" evidence="1">
    <location>
        <begin position="1"/>
        <end position="19"/>
    </location>
</feature>
<keyword evidence="1" id="KW-0732">Signal</keyword>
<dbReference type="InterPro" id="IPR029058">
    <property type="entry name" value="AB_hydrolase_fold"/>
</dbReference>
<feature type="domain" description="Fungal lipase-type" evidence="2">
    <location>
        <begin position="141"/>
        <end position="277"/>
    </location>
</feature>
<protein>
    <submittedName>
        <fullName evidence="4">Lipase_3 domain-containing protein</fullName>
    </submittedName>
</protein>
<dbReference type="WBParaSite" id="Pan_g17294.t1">
    <property type="protein sequence ID" value="Pan_g17294.t1"/>
    <property type="gene ID" value="Pan_g17294"/>
</dbReference>
<dbReference type="PANTHER" id="PTHR45908:SF11">
    <property type="entry name" value="FUNGAL LIPASE-LIKE DOMAIN-CONTAINING PROTEIN"/>
    <property type="match status" value="1"/>
</dbReference>
<evidence type="ECO:0000313" key="4">
    <source>
        <dbReference type="WBParaSite" id="Pan_g17294.t1"/>
    </source>
</evidence>
<dbReference type="Gene3D" id="3.40.50.1820">
    <property type="entry name" value="alpha/beta hydrolase"/>
    <property type="match status" value="1"/>
</dbReference>
<evidence type="ECO:0000313" key="3">
    <source>
        <dbReference type="Proteomes" id="UP000492821"/>
    </source>
</evidence>
<reference evidence="4" key="2">
    <citation type="submission" date="2020-10" db="UniProtKB">
        <authorList>
            <consortium name="WormBaseParasite"/>
        </authorList>
    </citation>
    <scope>IDENTIFICATION</scope>
</reference>
<evidence type="ECO:0000259" key="2">
    <source>
        <dbReference type="Pfam" id="PF01764"/>
    </source>
</evidence>
<dbReference type="CDD" id="cd00519">
    <property type="entry name" value="Lipase_3"/>
    <property type="match status" value="1"/>
</dbReference>
<dbReference type="PANTHER" id="PTHR45908">
    <property type="entry name" value="PROTEIN CBG11750-RELATED"/>
    <property type="match status" value="1"/>
</dbReference>
<dbReference type="GO" id="GO:0006629">
    <property type="term" value="P:lipid metabolic process"/>
    <property type="evidence" value="ECO:0007669"/>
    <property type="project" value="InterPro"/>
</dbReference>
<proteinExistence type="predicted"/>
<dbReference type="AlphaFoldDB" id="A0A7E4V7Z8"/>
<keyword evidence="3" id="KW-1185">Reference proteome</keyword>
<accession>A0A7E4V7Z8</accession>
<sequence>MASCVFTAVCFALLGMAAASCGNSATCESCVAQLGCFFNAVTNACQSKGLFNINSSNGTAFVDRAYDCPRPLADYDDDFARNVAYVYAAASNGNVQEIQACLNNRIPGAVVVSQYTVPCDIFKSNCSGYVALNHENETITVVFRGTKGSTQFYYEAINLILYLDKEVPFFGGQVFSYFLNAFQLLWDAGIGEDLEELSILYPYYELQAFGHSLGGSLASLTALAAVKKNYFHSDNVLLYTFGQPRTGDVKYATEHDENVPNSFRIVHAEDLVSQAPLRLGYYQTTAYHHRY</sequence>
<name>A0A7E4V7Z8_PANRE</name>
<reference evidence="3" key="1">
    <citation type="journal article" date="2013" name="Genetics">
        <title>The draft genome and transcriptome of Panagrellus redivivus are shaped by the harsh demands of a free-living lifestyle.</title>
        <authorList>
            <person name="Srinivasan J."/>
            <person name="Dillman A.R."/>
            <person name="Macchietto M.G."/>
            <person name="Heikkinen L."/>
            <person name="Lakso M."/>
            <person name="Fracchia K.M."/>
            <person name="Antoshechkin I."/>
            <person name="Mortazavi A."/>
            <person name="Wong G."/>
            <person name="Sternberg P.W."/>
        </authorList>
    </citation>
    <scope>NUCLEOTIDE SEQUENCE [LARGE SCALE GENOMIC DNA]</scope>
    <source>
        <strain evidence="3">MT8872</strain>
    </source>
</reference>
<dbReference type="Pfam" id="PF01764">
    <property type="entry name" value="Lipase_3"/>
    <property type="match status" value="1"/>
</dbReference>
<organism evidence="3 4">
    <name type="scientific">Panagrellus redivivus</name>
    <name type="common">Microworm</name>
    <dbReference type="NCBI Taxonomy" id="6233"/>
    <lineage>
        <taxon>Eukaryota</taxon>
        <taxon>Metazoa</taxon>
        <taxon>Ecdysozoa</taxon>
        <taxon>Nematoda</taxon>
        <taxon>Chromadorea</taxon>
        <taxon>Rhabditida</taxon>
        <taxon>Tylenchina</taxon>
        <taxon>Panagrolaimomorpha</taxon>
        <taxon>Panagrolaimoidea</taxon>
        <taxon>Panagrolaimidae</taxon>
        <taxon>Panagrellus</taxon>
    </lineage>
</organism>
<dbReference type="Proteomes" id="UP000492821">
    <property type="component" value="Unassembled WGS sequence"/>
</dbReference>
<dbReference type="SUPFAM" id="SSF53474">
    <property type="entry name" value="alpha/beta-Hydrolases"/>
    <property type="match status" value="1"/>
</dbReference>